<protein>
    <submittedName>
        <fullName evidence="3">Uncharacterized protein</fullName>
    </submittedName>
</protein>
<reference evidence="3 4" key="1">
    <citation type="submission" date="2024-09" db="EMBL/GenBank/DDBJ databases">
        <title>Floridaenema gen nov. (Aerosakkonemataceae, Aerosakkonematales ord. nov., Cyanobacteria) from benthic tropical and subtropical fresh waters, with the description of four new species.</title>
        <authorList>
            <person name="Moretto J.A."/>
            <person name="Berthold D.E."/>
            <person name="Lefler F.W."/>
            <person name="Huang I.-S."/>
            <person name="Laughinghouse H. IV."/>
        </authorList>
    </citation>
    <scope>NUCLEOTIDE SEQUENCE [LARGE SCALE GENOMIC DNA]</scope>
    <source>
        <strain evidence="3 4">BLCC-F50</strain>
    </source>
</reference>
<evidence type="ECO:0000256" key="1">
    <source>
        <dbReference type="SAM" id="MobiDB-lite"/>
    </source>
</evidence>
<dbReference type="EMBL" id="JBHFNR010000190">
    <property type="protein sequence ID" value="MFB2896241.1"/>
    <property type="molecule type" value="Genomic_DNA"/>
</dbReference>
<dbReference type="Proteomes" id="UP001576784">
    <property type="component" value="Unassembled WGS sequence"/>
</dbReference>
<sequence length="165" mass="18418">MKSHIQRLSLLVGTIALSVSIASALPAYSQSANPNTPPAGMRMRPPNFLNLTAEQETKMEQIRQNTRSRIDAILTAEQKAQLQRDRENRKPPAGAGNQMPPPPPGENGGNLPAPFASLNLTTEQRTQIEAVMRSSREQMDAVLTPEQRQQLQQFRQQQQQRRQGN</sequence>
<dbReference type="RefSeq" id="WP_413265871.1">
    <property type="nucleotide sequence ID" value="NZ_JBHFNR010000190.1"/>
</dbReference>
<feature type="signal peptide" evidence="2">
    <location>
        <begin position="1"/>
        <end position="24"/>
    </location>
</feature>
<keyword evidence="2" id="KW-0732">Signal</keyword>
<organism evidence="3 4">
    <name type="scientific">Floridaenema flaviceps BLCC-F50</name>
    <dbReference type="NCBI Taxonomy" id="3153642"/>
    <lineage>
        <taxon>Bacteria</taxon>
        <taxon>Bacillati</taxon>
        <taxon>Cyanobacteriota</taxon>
        <taxon>Cyanophyceae</taxon>
        <taxon>Oscillatoriophycideae</taxon>
        <taxon>Aerosakkonematales</taxon>
        <taxon>Aerosakkonemataceae</taxon>
        <taxon>Floridanema</taxon>
        <taxon>Floridanema flaviceps</taxon>
    </lineage>
</organism>
<evidence type="ECO:0000256" key="2">
    <source>
        <dbReference type="SAM" id="SignalP"/>
    </source>
</evidence>
<evidence type="ECO:0000313" key="3">
    <source>
        <dbReference type="EMBL" id="MFB2896241.1"/>
    </source>
</evidence>
<name>A0ABV4XX59_9CYAN</name>
<feature type="compositionally biased region" description="Low complexity" evidence="1">
    <location>
        <begin position="147"/>
        <end position="165"/>
    </location>
</feature>
<keyword evidence="4" id="KW-1185">Reference proteome</keyword>
<proteinExistence type="predicted"/>
<comment type="caution">
    <text evidence="3">The sequence shown here is derived from an EMBL/GenBank/DDBJ whole genome shotgun (WGS) entry which is preliminary data.</text>
</comment>
<gene>
    <name evidence="3" type="ORF">ACE1CI_25300</name>
</gene>
<dbReference type="PANTHER" id="PTHR38102:SF1">
    <property type="entry name" value="PERIPLASMIC CHAPERONE SPY"/>
    <property type="match status" value="1"/>
</dbReference>
<dbReference type="PANTHER" id="PTHR38102">
    <property type="entry name" value="PERIPLASMIC CHAPERONE SPY"/>
    <property type="match status" value="1"/>
</dbReference>
<accession>A0ABV4XX59</accession>
<feature type="chain" id="PRO_5046711798" evidence="2">
    <location>
        <begin position="25"/>
        <end position="165"/>
    </location>
</feature>
<feature type="compositionally biased region" description="Polar residues" evidence="1">
    <location>
        <begin position="118"/>
        <end position="127"/>
    </location>
</feature>
<dbReference type="InterPro" id="IPR052211">
    <property type="entry name" value="Cpx_auxiliary_protein"/>
</dbReference>
<evidence type="ECO:0000313" key="4">
    <source>
        <dbReference type="Proteomes" id="UP001576784"/>
    </source>
</evidence>
<feature type="region of interest" description="Disordered" evidence="1">
    <location>
        <begin position="72"/>
        <end position="165"/>
    </location>
</feature>